<dbReference type="EMBL" id="NUVX01000067">
    <property type="protein sequence ID" value="PFJ31877.1"/>
    <property type="molecule type" value="Genomic_DNA"/>
</dbReference>
<organism evidence="1 2">
    <name type="scientific">Bacillus thuringiensis</name>
    <dbReference type="NCBI Taxonomy" id="1428"/>
    <lineage>
        <taxon>Bacteria</taxon>
        <taxon>Bacillati</taxon>
        <taxon>Bacillota</taxon>
        <taxon>Bacilli</taxon>
        <taxon>Bacillales</taxon>
        <taxon>Bacillaceae</taxon>
        <taxon>Bacillus</taxon>
        <taxon>Bacillus cereus group</taxon>
    </lineage>
</organism>
<sequence length="244" mass="27985">MATNTNYEAKLGLLTMHIPSPSLLPKVGLHSGKFIIEEDFNGKINGFQTNETLRDHLDHVINSEQDVLYLDADEERLKIWTSSQQAILRTAVFLNFLMGPLVTRSELEEFRMNNKAFSIKDYEVLIKEDEDSVSMNFMAGILDFSVWIQNNKLERFMISGDFSELYSDFTSHESLEELLDVKLSFSPNHKDIEFDSESGCFFAYTYTKEALIELITAMNELVGIQFEDTDKIQLTAKIDAFLSM</sequence>
<evidence type="ECO:0000313" key="1">
    <source>
        <dbReference type="EMBL" id="PFJ31877.1"/>
    </source>
</evidence>
<evidence type="ECO:0000313" key="2">
    <source>
        <dbReference type="Proteomes" id="UP000224003"/>
    </source>
</evidence>
<protein>
    <submittedName>
        <fullName evidence="1">Uncharacterized protein</fullName>
    </submittedName>
</protein>
<accession>A0A9X6ZQN9</accession>
<comment type="caution">
    <text evidence="1">The sequence shown here is derived from an EMBL/GenBank/DDBJ whole genome shotgun (WGS) entry which is preliminary data.</text>
</comment>
<dbReference type="AlphaFoldDB" id="A0A9X6ZQN9"/>
<reference evidence="1 2" key="1">
    <citation type="submission" date="2017-09" db="EMBL/GenBank/DDBJ databases">
        <title>Large-scale bioinformatics analysis of Bacillus genomes uncovers conserved roles of natural products in bacterial physiology.</title>
        <authorList>
            <consortium name="Agbiome Team Llc"/>
            <person name="Bleich R.M."/>
            <person name="Grubbs K.J."/>
            <person name="Santa Maria K.C."/>
            <person name="Allen S.E."/>
            <person name="Farag S."/>
            <person name="Shank E.A."/>
            <person name="Bowers A."/>
        </authorList>
    </citation>
    <scope>NUCLEOTIDE SEQUENCE [LARGE SCALE GENOMIC DNA]</scope>
    <source>
        <strain evidence="1 2">AFS085496</strain>
    </source>
</reference>
<dbReference type="Proteomes" id="UP000224003">
    <property type="component" value="Unassembled WGS sequence"/>
</dbReference>
<dbReference type="RefSeq" id="WP_098517434.1">
    <property type="nucleotide sequence ID" value="NZ_NUVX01000067.1"/>
</dbReference>
<proteinExistence type="predicted"/>
<gene>
    <name evidence="1" type="ORF">COJ15_29700</name>
</gene>
<name>A0A9X6ZQN9_BACTU</name>